<dbReference type="RefSeq" id="WP_090305372.1">
    <property type="nucleotide sequence ID" value="NZ_FNFE01000002.1"/>
</dbReference>
<dbReference type="InterPro" id="IPR055933">
    <property type="entry name" value="DUF7511"/>
</dbReference>
<reference evidence="4" key="1">
    <citation type="submission" date="2016-10" db="EMBL/GenBank/DDBJ databases">
        <authorList>
            <person name="Varghese N."/>
            <person name="Submissions S."/>
        </authorList>
    </citation>
    <scope>NUCLEOTIDE SEQUENCE [LARGE SCALE GENOMIC DNA]</scope>
    <source>
        <strain evidence="4">B4,CECT 8067,JCM 17497</strain>
    </source>
</reference>
<organism evidence="3 4">
    <name type="scientific">Natronorubrum texcoconense</name>
    <dbReference type="NCBI Taxonomy" id="1095776"/>
    <lineage>
        <taxon>Archaea</taxon>
        <taxon>Methanobacteriati</taxon>
        <taxon>Methanobacteriota</taxon>
        <taxon>Stenosarchaea group</taxon>
        <taxon>Halobacteria</taxon>
        <taxon>Halobacteriales</taxon>
        <taxon>Natrialbaceae</taxon>
        <taxon>Natronorubrum</taxon>
    </lineage>
</organism>
<evidence type="ECO:0000313" key="3">
    <source>
        <dbReference type="EMBL" id="SDJ99672.1"/>
    </source>
</evidence>
<gene>
    <name evidence="3" type="ORF">SAMN04515672_2084</name>
</gene>
<dbReference type="Proteomes" id="UP000198882">
    <property type="component" value="Unassembled WGS sequence"/>
</dbReference>
<dbReference type="EMBL" id="FNFE01000002">
    <property type="protein sequence ID" value="SDJ99672.1"/>
    <property type="molecule type" value="Genomic_DNA"/>
</dbReference>
<evidence type="ECO:0000313" key="4">
    <source>
        <dbReference type="Proteomes" id="UP000198882"/>
    </source>
</evidence>
<accession>A0A1G8YA09</accession>
<evidence type="ECO:0000259" key="2">
    <source>
        <dbReference type="Pfam" id="PF24351"/>
    </source>
</evidence>
<feature type="compositionally biased region" description="Polar residues" evidence="1">
    <location>
        <begin position="1"/>
        <end position="14"/>
    </location>
</feature>
<protein>
    <recommendedName>
        <fullName evidence="2">DUF7511 domain-containing protein</fullName>
    </recommendedName>
</protein>
<proteinExistence type="predicted"/>
<feature type="region of interest" description="Disordered" evidence="1">
    <location>
        <begin position="1"/>
        <end position="22"/>
    </location>
</feature>
<dbReference type="AlphaFoldDB" id="A0A1G8YA09"/>
<dbReference type="Pfam" id="PF24351">
    <property type="entry name" value="DUF7511"/>
    <property type="match status" value="1"/>
</dbReference>
<keyword evidence="4" id="KW-1185">Reference proteome</keyword>
<feature type="domain" description="DUF7511" evidence="2">
    <location>
        <begin position="21"/>
        <end position="67"/>
    </location>
</feature>
<sequence length="67" mass="7452">MNTDINTDGDTQSPPDEPTTELDHVTVENDDAPNECAIFPREASEEALMTNWISAHEDSFVALESMR</sequence>
<evidence type="ECO:0000256" key="1">
    <source>
        <dbReference type="SAM" id="MobiDB-lite"/>
    </source>
</evidence>
<name>A0A1G8YA09_9EURY</name>
<dbReference type="STRING" id="1095776.SAMN04515672_2084"/>
<dbReference type="OrthoDB" id="186853at2157"/>